<name>A0AAV8SD83_9ROSI</name>
<dbReference type="PRINTS" id="PR01225">
    <property type="entry name" value="EXPANSNFAMLY"/>
</dbReference>
<dbReference type="GO" id="GO:0005576">
    <property type="term" value="C:extracellular region"/>
    <property type="evidence" value="ECO:0007669"/>
    <property type="project" value="InterPro"/>
</dbReference>
<gene>
    <name evidence="10" type="ORF">K2173_014086</name>
</gene>
<evidence type="ECO:0000259" key="9">
    <source>
        <dbReference type="PROSITE" id="PS50843"/>
    </source>
</evidence>
<evidence type="ECO:0000256" key="4">
    <source>
        <dbReference type="ARBA" id="ARBA00022729"/>
    </source>
</evidence>
<keyword evidence="4 7" id="KW-0732">Signal</keyword>
<dbReference type="PRINTS" id="PR01226">
    <property type="entry name" value="EXPANSIN"/>
</dbReference>
<dbReference type="GO" id="GO:0016020">
    <property type="term" value="C:membrane"/>
    <property type="evidence" value="ECO:0007669"/>
    <property type="project" value="UniProtKB-SubCell"/>
</dbReference>
<comment type="function">
    <text evidence="7">Causes loosening and extension of plant cell walls by disrupting non-covalent bonding between cellulose microfibrils and matrix glucans. No enzymatic activity has been found.</text>
</comment>
<protein>
    <recommendedName>
        <fullName evidence="7">Expansin</fullName>
    </recommendedName>
</protein>
<dbReference type="InterPro" id="IPR036908">
    <property type="entry name" value="RlpA-like_sf"/>
</dbReference>
<evidence type="ECO:0000256" key="6">
    <source>
        <dbReference type="ARBA" id="ARBA00023316"/>
    </source>
</evidence>
<dbReference type="GO" id="GO:0009664">
    <property type="term" value="P:plant-type cell wall organization"/>
    <property type="evidence" value="ECO:0007669"/>
    <property type="project" value="InterPro"/>
</dbReference>
<organism evidence="10 11">
    <name type="scientific">Erythroxylum novogranatense</name>
    <dbReference type="NCBI Taxonomy" id="1862640"/>
    <lineage>
        <taxon>Eukaryota</taxon>
        <taxon>Viridiplantae</taxon>
        <taxon>Streptophyta</taxon>
        <taxon>Embryophyta</taxon>
        <taxon>Tracheophyta</taxon>
        <taxon>Spermatophyta</taxon>
        <taxon>Magnoliopsida</taxon>
        <taxon>eudicotyledons</taxon>
        <taxon>Gunneridae</taxon>
        <taxon>Pentapetalae</taxon>
        <taxon>rosids</taxon>
        <taxon>fabids</taxon>
        <taxon>Malpighiales</taxon>
        <taxon>Erythroxylaceae</taxon>
        <taxon>Erythroxylum</taxon>
    </lineage>
</organism>
<evidence type="ECO:0000256" key="7">
    <source>
        <dbReference type="RuleBase" id="RU365023"/>
    </source>
</evidence>
<comment type="subcellular location">
    <subcellularLocation>
        <location evidence="7">Secreted</location>
        <location evidence="7">Cell wall</location>
    </subcellularLocation>
    <subcellularLocation>
        <location evidence="7">Membrane</location>
        <topology evidence="7">Peripheral membrane protein</topology>
    </subcellularLocation>
</comment>
<dbReference type="EMBL" id="JAIWQS010000011">
    <property type="protein sequence ID" value="KAJ8750171.1"/>
    <property type="molecule type" value="Genomic_DNA"/>
</dbReference>
<evidence type="ECO:0000313" key="11">
    <source>
        <dbReference type="Proteomes" id="UP001159364"/>
    </source>
</evidence>
<evidence type="ECO:0000259" key="8">
    <source>
        <dbReference type="PROSITE" id="PS50842"/>
    </source>
</evidence>
<keyword evidence="2 7" id="KW-0134">Cell wall</keyword>
<feature type="domain" description="Expansin-like EG45" evidence="8">
    <location>
        <begin position="52"/>
        <end position="164"/>
    </location>
</feature>
<dbReference type="Proteomes" id="UP001159364">
    <property type="component" value="Linkage Group LG11"/>
</dbReference>
<proteinExistence type="inferred from homology"/>
<evidence type="ECO:0000256" key="1">
    <source>
        <dbReference type="ARBA" id="ARBA00005392"/>
    </source>
</evidence>
<evidence type="ECO:0000256" key="3">
    <source>
        <dbReference type="ARBA" id="ARBA00022525"/>
    </source>
</evidence>
<evidence type="ECO:0000256" key="2">
    <source>
        <dbReference type="ARBA" id="ARBA00022512"/>
    </source>
</evidence>
<dbReference type="PANTHER" id="PTHR31867">
    <property type="entry name" value="EXPANSIN-A15"/>
    <property type="match status" value="1"/>
</dbReference>
<reference evidence="10 11" key="1">
    <citation type="submission" date="2021-09" db="EMBL/GenBank/DDBJ databases">
        <title>Genomic insights and catalytic innovation underlie evolution of tropane alkaloids biosynthesis.</title>
        <authorList>
            <person name="Wang Y.-J."/>
            <person name="Tian T."/>
            <person name="Huang J.-P."/>
            <person name="Huang S.-X."/>
        </authorList>
    </citation>
    <scope>NUCLEOTIDE SEQUENCE [LARGE SCALE GENOMIC DNA]</scope>
    <source>
        <strain evidence="10">KIB-2018</strain>
        <tissue evidence="10">Leaf</tissue>
    </source>
</reference>
<evidence type="ECO:0000313" key="10">
    <source>
        <dbReference type="EMBL" id="KAJ8750171.1"/>
    </source>
</evidence>
<evidence type="ECO:0000256" key="5">
    <source>
        <dbReference type="ARBA" id="ARBA00023136"/>
    </source>
</evidence>
<dbReference type="InterPro" id="IPR007118">
    <property type="entry name" value="Expan_Lol_pI"/>
</dbReference>
<dbReference type="SMART" id="SM00837">
    <property type="entry name" value="DPBB_1"/>
    <property type="match status" value="1"/>
</dbReference>
<dbReference type="SUPFAM" id="SSF50685">
    <property type="entry name" value="Barwin-like endoglucanases"/>
    <property type="match status" value="1"/>
</dbReference>
<dbReference type="Pfam" id="PF01357">
    <property type="entry name" value="Expansin_C"/>
    <property type="match status" value="1"/>
</dbReference>
<dbReference type="Pfam" id="PF03330">
    <property type="entry name" value="DPBB_1"/>
    <property type="match status" value="1"/>
</dbReference>
<dbReference type="CDD" id="cd22274">
    <property type="entry name" value="DPBB_EXPA_N"/>
    <property type="match status" value="1"/>
</dbReference>
<keyword evidence="3 7" id="KW-0964">Secreted</keyword>
<keyword evidence="11" id="KW-1185">Reference proteome</keyword>
<dbReference type="GO" id="GO:0009653">
    <property type="term" value="P:anatomical structure morphogenesis"/>
    <property type="evidence" value="ECO:0007669"/>
    <property type="project" value="UniProtKB-ARBA"/>
</dbReference>
<feature type="domain" description="Expansin-like CBD" evidence="9">
    <location>
        <begin position="174"/>
        <end position="253"/>
    </location>
</feature>
<dbReference type="InterPro" id="IPR002963">
    <property type="entry name" value="Expansin"/>
</dbReference>
<dbReference type="PROSITE" id="PS50843">
    <property type="entry name" value="EXPANSIN_CBD"/>
    <property type="match status" value="1"/>
</dbReference>
<dbReference type="PROSITE" id="PS50842">
    <property type="entry name" value="EXPANSIN_EG45"/>
    <property type="match status" value="1"/>
</dbReference>
<feature type="signal peptide" evidence="7">
    <location>
        <begin position="1"/>
        <end position="31"/>
    </location>
</feature>
<feature type="chain" id="PRO_5043094670" description="Expansin" evidence="7">
    <location>
        <begin position="32"/>
        <end position="258"/>
    </location>
</feature>
<dbReference type="AlphaFoldDB" id="A0AAV8SD83"/>
<dbReference type="InterPro" id="IPR009009">
    <property type="entry name" value="RlpA-like_DPBB"/>
</dbReference>
<dbReference type="InterPro" id="IPR007112">
    <property type="entry name" value="Expansin/allergen_DPBB_dom"/>
</dbReference>
<keyword evidence="6 7" id="KW-0961">Cell wall biogenesis/degradation</keyword>
<comment type="similarity">
    <text evidence="1 7">Belongs to the expansin family. Expansin A subfamily.</text>
</comment>
<dbReference type="Gene3D" id="2.60.40.760">
    <property type="entry name" value="Expansin, cellulose-binding-like domain"/>
    <property type="match status" value="1"/>
</dbReference>
<dbReference type="InterPro" id="IPR036749">
    <property type="entry name" value="Expansin_CBD_sf"/>
</dbReference>
<keyword evidence="5" id="KW-0472">Membrane</keyword>
<dbReference type="SUPFAM" id="SSF49590">
    <property type="entry name" value="PHL pollen allergen"/>
    <property type="match status" value="1"/>
</dbReference>
<dbReference type="Gene3D" id="2.40.40.10">
    <property type="entry name" value="RlpA-like domain"/>
    <property type="match status" value="1"/>
</dbReference>
<dbReference type="InterPro" id="IPR007117">
    <property type="entry name" value="Expansin_CBD"/>
</dbReference>
<sequence length="258" mass="28360">MTASSGDLTIPFLWIGTLCLVLSEKIISVNAGHWDYAHATFYGDEKGVGTMDGACGYGDLFTQGYELATTALSTALFNDGSTCGACFEIICVDDPRWCIKGGGSITVTATNFCPPNYSKQYDNWCNPPLKHFDLTRPMFQKIAYSVAGIIPVRYRRASCTKRGGVKFEVGGNPSFLTVLVYNVGGAGAVIGVNIKGYKTDWIKMQRNWGQIWQTGANLVGRSLSFQVALSDGNWLQFNRVTDANWQFGRTYDGNINFR</sequence>
<comment type="caution">
    <text evidence="10">The sequence shown here is derived from an EMBL/GenBank/DDBJ whole genome shotgun (WGS) entry which is preliminary data.</text>
</comment>
<accession>A0AAV8SD83</accession>